<evidence type="ECO:0000313" key="2">
    <source>
        <dbReference type="RefSeq" id="XP_035688773.1"/>
    </source>
</evidence>
<dbReference type="InterPro" id="IPR018615">
    <property type="entry name" value="Ribosomal_mL55"/>
</dbReference>
<dbReference type="OMA" id="HEPRQLI"/>
<dbReference type="Gene3D" id="6.20.130.20">
    <property type="entry name" value="Mitochondrial ribosomal protein L55"/>
    <property type="match status" value="1"/>
</dbReference>
<proteinExistence type="predicted"/>
<dbReference type="PANTHER" id="PTHR34095:SF1">
    <property type="entry name" value="LARGE RIBOSOMAL SUBUNIT PROTEIN ML55"/>
    <property type="match status" value="1"/>
</dbReference>
<dbReference type="KEGG" id="bfo:118424332"/>
<dbReference type="Proteomes" id="UP000001554">
    <property type="component" value="Chromosome 10"/>
</dbReference>
<dbReference type="GeneID" id="118424332"/>
<reference evidence="2" key="2">
    <citation type="submission" date="2025-08" db="UniProtKB">
        <authorList>
            <consortium name="RefSeq"/>
        </authorList>
    </citation>
    <scope>IDENTIFICATION</scope>
    <source>
        <strain evidence="2">S238N-H82</strain>
        <tissue evidence="2">Testes</tissue>
    </source>
</reference>
<dbReference type="OrthoDB" id="9986315at2759"/>
<dbReference type="GO" id="GO:0006412">
    <property type="term" value="P:translation"/>
    <property type="evidence" value="ECO:0000318"/>
    <property type="project" value="GO_Central"/>
</dbReference>
<dbReference type="InterPro" id="IPR044884">
    <property type="entry name" value="Ribosomal_mL55_sf"/>
</dbReference>
<dbReference type="GO" id="GO:0005762">
    <property type="term" value="C:mitochondrial large ribosomal subunit"/>
    <property type="evidence" value="ECO:0000318"/>
    <property type="project" value="GO_Central"/>
</dbReference>
<dbReference type="Pfam" id="PF09776">
    <property type="entry name" value="Mitoc_L55"/>
    <property type="match status" value="1"/>
</dbReference>
<reference evidence="1" key="1">
    <citation type="journal article" date="2020" name="Nat. Ecol. Evol.">
        <title>Deeply conserved synteny resolves early events in vertebrate evolution.</title>
        <authorList>
            <person name="Simakov O."/>
            <person name="Marletaz F."/>
            <person name="Yue J.X."/>
            <person name="O'Connell B."/>
            <person name="Jenkins J."/>
            <person name="Brandt A."/>
            <person name="Calef R."/>
            <person name="Tung C.H."/>
            <person name="Huang T.K."/>
            <person name="Schmutz J."/>
            <person name="Satoh N."/>
            <person name="Yu J.K."/>
            <person name="Putnam N.H."/>
            <person name="Green R.E."/>
            <person name="Rokhsar D.S."/>
        </authorList>
    </citation>
    <scope>NUCLEOTIDE SEQUENCE [LARGE SCALE GENOMIC DNA]</scope>
    <source>
        <strain evidence="1">S238N-H82</strain>
    </source>
</reference>
<sequence>MAFFTSSADLAASIIFLWFQNKKLCMLYTRLCPCGYRDPAMFSSLVYQVRHNSNRTSIARLNRTRYMRTYNARVVHADGSTITVPYKEPIGVIKMPLDIDSLSDQERRLRMAKRMPKQVRQVEEEYEDDFDAKRYSHLFKKK</sequence>
<organism evidence="1 2">
    <name type="scientific">Branchiostoma floridae</name>
    <name type="common">Florida lancelet</name>
    <name type="synonym">Amphioxus</name>
    <dbReference type="NCBI Taxonomy" id="7739"/>
    <lineage>
        <taxon>Eukaryota</taxon>
        <taxon>Metazoa</taxon>
        <taxon>Chordata</taxon>
        <taxon>Cephalochordata</taxon>
        <taxon>Leptocardii</taxon>
        <taxon>Amphioxiformes</taxon>
        <taxon>Branchiostomatidae</taxon>
        <taxon>Branchiostoma</taxon>
    </lineage>
</organism>
<dbReference type="GO" id="GO:0003735">
    <property type="term" value="F:structural constituent of ribosome"/>
    <property type="evidence" value="ECO:0000318"/>
    <property type="project" value="GO_Central"/>
</dbReference>
<accession>A0A9J7LUE0</accession>
<dbReference type="AlphaFoldDB" id="A0A9J7LUE0"/>
<evidence type="ECO:0000313" key="1">
    <source>
        <dbReference type="Proteomes" id="UP000001554"/>
    </source>
</evidence>
<gene>
    <name evidence="2" type="primary">LOC118424332</name>
</gene>
<dbReference type="PANTHER" id="PTHR34095">
    <property type="entry name" value="39S RIBOSOMAL PROTEIN L55, MITOCHONDRIAL"/>
    <property type="match status" value="1"/>
</dbReference>
<protein>
    <submittedName>
        <fullName evidence="2">39S ribosomal protein L55, mitochondrial-like isoform X1</fullName>
    </submittedName>
</protein>
<dbReference type="RefSeq" id="XP_035688773.1">
    <property type="nucleotide sequence ID" value="XM_035832880.1"/>
</dbReference>
<name>A0A9J7LUE0_BRAFL</name>
<keyword evidence="1" id="KW-1185">Reference proteome</keyword>